<gene>
    <name evidence="2" type="primary">abgB</name>
    <name evidence="2" type="ORF">GCM10011339_18950</name>
</gene>
<name>A0ABQ1UZA0_9BACT</name>
<accession>A0ABQ1UZA0</accession>
<evidence type="ECO:0000313" key="3">
    <source>
        <dbReference type="Proteomes" id="UP000647339"/>
    </source>
</evidence>
<dbReference type="PIRSF" id="PIRSF005962">
    <property type="entry name" value="Pept_M20D_amidohydro"/>
    <property type="match status" value="1"/>
</dbReference>
<dbReference type="SUPFAM" id="SSF53187">
    <property type="entry name" value="Zn-dependent exopeptidases"/>
    <property type="match status" value="1"/>
</dbReference>
<dbReference type="InterPro" id="IPR017439">
    <property type="entry name" value="Amidohydrolase"/>
</dbReference>
<dbReference type="Proteomes" id="UP000647339">
    <property type="component" value="Unassembled WGS sequence"/>
</dbReference>
<dbReference type="Gene3D" id="3.30.70.360">
    <property type="match status" value="1"/>
</dbReference>
<evidence type="ECO:0000256" key="1">
    <source>
        <dbReference type="ARBA" id="ARBA00022801"/>
    </source>
</evidence>
<comment type="caution">
    <text evidence="2">The sequence shown here is derived from an EMBL/GenBank/DDBJ whole genome shotgun (WGS) entry which is preliminary data.</text>
</comment>
<dbReference type="Pfam" id="PF01546">
    <property type="entry name" value="Peptidase_M20"/>
    <property type="match status" value="1"/>
</dbReference>
<organism evidence="2 3">
    <name type="scientific">Echinicola rosea</name>
    <dbReference type="NCBI Taxonomy" id="1807691"/>
    <lineage>
        <taxon>Bacteria</taxon>
        <taxon>Pseudomonadati</taxon>
        <taxon>Bacteroidota</taxon>
        <taxon>Cytophagia</taxon>
        <taxon>Cytophagales</taxon>
        <taxon>Cyclobacteriaceae</taxon>
        <taxon>Echinicola</taxon>
    </lineage>
</organism>
<dbReference type="NCBIfam" id="TIGR01891">
    <property type="entry name" value="amidohydrolases"/>
    <property type="match status" value="1"/>
</dbReference>
<keyword evidence="3" id="KW-1185">Reference proteome</keyword>
<evidence type="ECO:0000313" key="2">
    <source>
        <dbReference type="EMBL" id="GGF30935.1"/>
    </source>
</evidence>
<keyword evidence="1" id="KW-0378">Hydrolase</keyword>
<dbReference type="PANTHER" id="PTHR11014:SF63">
    <property type="entry name" value="METALLOPEPTIDASE, PUTATIVE (AFU_ORTHOLOGUE AFUA_6G09600)-RELATED"/>
    <property type="match status" value="1"/>
</dbReference>
<dbReference type="PANTHER" id="PTHR11014">
    <property type="entry name" value="PEPTIDASE M20 FAMILY MEMBER"/>
    <property type="match status" value="1"/>
</dbReference>
<protein>
    <submittedName>
        <fullName evidence="2">Peptidase M20</fullName>
    </submittedName>
</protein>
<reference evidence="3" key="1">
    <citation type="journal article" date="2019" name="Int. J. Syst. Evol. Microbiol.">
        <title>The Global Catalogue of Microorganisms (GCM) 10K type strain sequencing project: providing services to taxonomists for standard genome sequencing and annotation.</title>
        <authorList>
            <consortium name="The Broad Institute Genomics Platform"/>
            <consortium name="The Broad Institute Genome Sequencing Center for Infectious Disease"/>
            <person name="Wu L."/>
            <person name="Ma J."/>
        </authorList>
    </citation>
    <scope>NUCLEOTIDE SEQUENCE [LARGE SCALE GENOMIC DNA]</scope>
    <source>
        <strain evidence="3">CGMCC 1.15407</strain>
    </source>
</reference>
<proteinExistence type="predicted"/>
<dbReference type="InterPro" id="IPR002933">
    <property type="entry name" value="Peptidase_M20"/>
</dbReference>
<dbReference type="EMBL" id="BMIU01000008">
    <property type="protein sequence ID" value="GGF30935.1"/>
    <property type="molecule type" value="Genomic_DNA"/>
</dbReference>
<sequence length="409" mass="45802">MTIHQSIQHRTDVIFDSLVRLRRDFHRHPELSGEEGRTAAVITNYLKELGLEVYKGIGGHGVVGVLRGDGTGKKIAWRADMDALSMEVNDDQLFSSIHNDIHHFCGHDVHMTIALGIANNLVHHKEDIKGTVFFIFQPSEENYQGAKAMINDGLLDLIDPDEIYGTHISPMPVGLVASKPGFLFADYKKITITFREPAQETGLEAYTKELFVDLQNRKDESSFWDTRNLMDPEIGIGNPKTIFHDYITVRSDFEVIHKDGDIQVTSMVSASSKAIMDSIPIKLRDKINESSYKALLKHIKFAEKGLLYSTQRANIQNDPTLAKNAIRTMSEIYGDDHAIPLYGVIPDGRGDDFAYFQDKIPGVYFLLGGSNFKKGIIAMPHSLGFRVDEGSIKAGVNYFSTLLLEQTNK</sequence>
<dbReference type="Gene3D" id="3.40.630.10">
    <property type="entry name" value="Zn peptidases"/>
    <property type="match status" value="1"/>
</dbReference>